<dbReference type="EMBL" id="CACVAS010000117">
    <property type="protein sequence ID" value="CAA6823604.1"/>
    <property type="molecule type" value="Genomic_DNA"/>
</dbReference>
<gene>
    <name evidence="1" type="ORF">HELGO_WM951</name>
</gene>
<sequence>MHNYIFFILLLSLSGCVSKTVPKNMSKIKEVTTLKQFEGCYISIPDNSHDGNSLARKLINVTYARSKKIYKVCFKVVSKKNILISGHDSKGIILGKNELSLGKEIQIQDNKLILKNNFGLPLPKYSNAGVMAAFTSEKSFYTLDIHNNLISTNSNSAVGAGLVLFFPMPLLHSSEYTYRYKRI</sequence>
<dbReference type="AlphaFoldDB" id="A0A6S6TVY1"/>
<protein>
    <submittedName>
        <fullName evidence="1">Uncharacterized protein</fullName>
    </submittedName>
</protein>
<organism evidence="1">
    <name type="scientific">uncultured Sulfurovum sp</name>
    <dbReference type="NCBI Taxonomy" id="269237"/>
    <lineage>
        <taxon>Bacteria</taxon>
        <taxon>Pseudomonadati</taxon>
        <taxon>Campylobacterota</taxon>
        <taxon>Epsilonproteobacteria</taxon>
        <taxon>Campylobacterales</taxon>
        <taxon>Sulfurovaceae</taxon>
        <taxon>Sulfurovum</taxon>
        <taxon>environmental samples</taxon>
    </lineage>
</organism>
<evidence type="ECO:0000313" key="1">
    <source>
        <dbReference type="EMBL" id="CAA6823604.1"/>
    </source>
</evidence>
<accession>A0A6S6TVY1</accession>
<proteinExistence type="predicted"/>
<reference evidence="1" key="1">
    <citation type="submission" date="2020-01" db="EMBL/GenBank/DDBJ databases">
        <authorList>
            <person name="Meier V. D."/>
            <person name="Meier V D."/>
        </authorList>
    </citation>
    <scope>NUCLEOTIDE SEQUENCE</scope>
    <source>
        <strain evidence="1">HLG_WM_MAG_01</strain>
    </source>
</reference>
<name>A0A6S6TVY1_9BACT</name>